<dbReference type="Proteomes" id="UP000324222">
    <property type="component" value="Unassembled WGS sequence"/>
</dbReference>
<proteinExistence type="predicted"/>
<gene>
    <name evidence="1" type="ORF">E2C01_055027</name>
</gene>
<evidence type="ECO:0000313" key="1">
    <source>
        <dbReference type="EMBL" id="MPC60965.1"/>
    </source>
</evidence>
<accession>A0A5B7GU71</accession>
<sequence length="152" mass="16681">MRPSPHSSQCHYLSFLLCGTTNLRNAWAASLFLPPSLPPAARTKQRGSPYLLLDHTVGPSFHPAPLLLSRDACGSSPGRGLEGVEEQRHNWPHSILAASVSPDRRSWAGARDARLLRYRGRVGRVSGVLREGGSEGEGSEHCDVKHYLVMNY</sequence>
<organism evidence="1 2">
    <name type="scientific">Portunus trituberculatus</name>
    <name type="common">Swimming crab</name>
    <name type="synonym">Neptunus trituberculatus</name>
    <dbReference type="NCBI Taxonomy" id="210409"/>
    <lineage>
        <taxon>Eukaryota</taxon>
        <taxon>Metazoa</taxon>
        <taxon>Ecdysozoa</taxon>
        <taxon>Arthropoda</taxon>
        <taxon>Crustacea</taxon>
        <taxon>Multicrustacea</taxon>
        <taxon>Malacostraca</taxon>
        <taxon>Eumalacostraca</taxon>
        <taxon>Eucarida</taxon>
        <taxon>Decapoda</taxon>
        <taxon>Pleocyemata</taxon>
        <taxon>Brachyura</taxon>
        <taxon>Eubrachyura</taxon>
        <taxon>Portunoidea</taxon>
        <taxon>Portunidae</taxon>
        <taxon>Portuninae</taxon>
        <taxon>Portunus</taxon>
    </lineage>
</organism>
<dbReference type="AlphaFoldDB" id="A0A5B7GU71"/>
<name>A0A5B7GU71_PORTR</name>
<keyword evidence="2" id="KW-1185">Reference proteome</keyword>
<reference evidence="1 2" key="1">
    <citation type="submission" date="2019-05" db="EMBL/GenBank/DDBJ databases">
        <title>Another draft genome of Portunus trituberculatus and its Hox gene families provides insights of decapod evolution.</title>
        <authorList>
            <person name="Jeong J.-H."/>
            <person name="Song I."/>
            <person name="Kim S."/>
            <person name="Choi T."/>
            <person name="Kim D."/>
            <person name="Ryu S."/>
            <person name="Kim W."/>
        </authorList>
    </citation>
    <scope>NUCLEOTIDE SEQUENCE [LARGE SCALE GENOMIC DNA]</scope>
    <source>
        <tissue evidence="1">Muscle</tissue>
    </source>
</reference>
<comment type="caution">
    <text evidence="1">The sequence shown here is derived from an EMBL/GenBank/DDBJ whole genome shotgun (WGS) entry which is preliminary data.</text>
</comment>
<protein>
    <submittedName>
        <fullName evidence="1">Uncharacterized protein</fullName>
    </submittedName>
</protein>
<evidence type="ECO:0000313" key="2">
    <source>
        <dbReference type="Proteomes" id="UP000324222"/>
    </source>
</evidence>
<dbReference type="EMBL" id="VSRR010018081">
    <property type="protein sequence ID" value="MPC60965.1"/>
    <property type="molecule type" value="Genomic_DNA"/>
</dbReference>